<comment type="similarity">
    <text evidence="4">Belongs to the channel forming colicin family.</text>
</comment>
<protein>
    <recommendedName>
        <fullName evidence="13">Channel forming colicins domain-containing protein</fullName>
    </recommendedName>
</protein>
<organism evidence="14 15">
    <name type="scientific">Pseudomonas fluorescens</name>
    <dbReference type="NCBI Taxonomy" id="294"/>
    <lineage>
        <taxon>Bacteria</taxon>
        <taxon>Pseudomonadati</taxon>
        <taxon>Pseudomonadota</taxon>
        <taxon>Gammaproteobacteria</taxon>
        <taxon>Pseudomonadales</taxon>
        <taxon>Pseudomonadaceae</taxon>
        <taxon>Pseudomonas</taxon>
    </lineage>
</organism>
<comment type="function">
    <text evidence="2">Colicins are polypeptide toxins produced by and active against E.coli and closely related bacteria.</text>
</comment>
<evidence type="ECO:0000259" key="13">
    <source>
        <dbReference type="Pfam" id="PF01024"/>
    </source>
</evidence>
<evidence type="ECO:0000256" key="6">
    <source>
        <dbReference type="ARBA" id="ARBA00022692"/>
    </source>
</evidence>
<evidence type="ECO:0000256" key="12">
    <source>
        <dbReference type="SAM" id="Phobius"/>
    </source>
</evidence>
<comment type="subcellular location">
    <subcellularLocation>
        <location evidence="3">Membrane</location>
    </subcellularLocation>
</comment>
<evidence type="ECO:0000256" key="7">
    <source>
        <dbReference type="ARBA" id="ARBA00022989"/>
    </source>
</evidence>
<dbReference type="PRINTS" id="PR00280">
    <property type="entry name" value="CHANLCOLICIN"/>
</dbReference>
<reference evidence="14 15" key="1">
    <citation type="submission" date="2024-03" db="EMBL/GenBank/DDBJ databases">
        <authorList>
            <person name="Alaster D. Moffat"/>
            <person name="Govind Chandra"/>
            <person name="Andrew W. Truman"/>
        </authorList>
    </citation>
    <scope>NUCLEOTIDE SEQUENCE [LARGE SCALE GENOMIC DNA]</scope>
    <source>
        <strain evidence="14">PS652</strain>
    </source>
</reference>
<evidence type="ECO:0000256" key="8">
    <source>
        <dbReference type="ARBA" id="ARBA00023022"/>
    </source>
</evidence>
<keyword evidence="8" id="KW-0044">Antibiotic</keyword>
<dbReference type="GO" id="GO:0016020">
    <property type="term" value="C:membrane"/>
    <property type="evidence" value="ECO:0007669"/>
    <property type="project" value="UniProtKB-SubCell"/>
</dbReference>
<dbReference type="EMBL" id="OZ024668">
    <property type="protein sequence ID" value="CAK9890871.1"/>
    <property type="molecule type" value="Genomic_DNA"/>
</dbReference>
<gene>
    <name evidence="14" type="ORF">PS652_03724</name>
</gene>
<evidence type="ECO:0000256" key="5">
    <source>
        <dbReference type="ARBA" id="ARBA00022529"/>
    </source>
</evidence>
<evidence type="ECO:0000256" key="9">
    <source>
        <dbReference type="ARBA" id="ARBA00023048"/>
    </source>
</evidence>
<keyword evidence="9" id="KW-0078">Bacteriocin</keyword>
<evidence type="ECO:0000256" key="2">
    <source>
        <dbReference type="ARBA" id="ARBA00003197"/>
    </source>
</evidence>
<evidence type="ECO:0000256" key="3">
    <source>
        <dbReference type="ARBA" id="ARBA00004370"/>
    </source>
</evidence>
<dbReference type="InterPro" id="IPR038283">
    <property type="entry name" value="Channel_colicin_C_sf"/>
</dbReference>
<evidence type="ECO:0000256" key="1">
    <source>
        <dbReference type="ARBA" id="ARBA00002178"/>
    </source>
</evidence>
<evidence type="ECO:0000256" key="10">
    <source>
        <dbReference type="ARBA" id="ARBA00023136"/>
    </source>
</evidence>
<proteinExistence type="inferred from homology"/>
<dbReference type="GO" id="GO:0031640">
    <property type="term" value="P:killing of cells of another organism"/>
    <property type="evidence" value="ECO:0007669"/>
    <property type="project" value="UniProtKB-KW"/>
</dbReference>
<dbReference type="Gene3D" id="1.10.490.30">
    <property type="entry name" value="Colicin"/>
    <property type="match status" value="1"/>
</dbReference>
<keyword evidence="6 12" id="KW-0812">Transmembrane</keyword>
<dbReference type="InterPro" id="IPR000293">
    <property type="entry name" value="Channel_colicin_C"/>
</dbReference>
<evidence type="ECO:0000256" key="4">
    <source>
        <dbReference type="ARBA" id="ARBA00007595"/>
    </source>
</evidence>
<dbReference type="Proteomes" id="UP000326595">
    <property type="component" value="Chromosome"/>
</dbReference>
<dbReference type="Pfam" id="PF01024">
    <property type="entry name" value="Colicin"/>
    <property type="match status" value="1"/>
</dbReference>
<accession>A0AAN2HF62</accession>
<sequence length="368" mass="39599">MALELATTIIYGDGSVEFISLNPGQVRGSILGNYPMGNPMLGAVIGIENDYKAAHANLEINLQKELDLLSSQFPPLADTAAVVVLERQVSVINTLLIKKNSELQTELKAVKSSYSIGKLMATYNATLLNEQVASLLERQGKLNAEITRQHAAIEAQRKAQEAARVQAEAKRKAEEAKRLADEKAKAEVDYKAALKFTADFYKDLAQKLGGQLAGQAQALAASAQGKRIGNAKEAMAAFEKYKDALNKKFSVKDRQAIAKALDSLNKEQMAKNLKQFSKAFGYVGKAIDYADLLTEIKKSYTTGEWSNTFLKVETLFAGSAASALLAVVFGAAASTAMGAVAFALLMAMTGAYIDEALVKKFNDAVIAL</sequence>
<keyword evidence="11" id="KW-0175">Coiled coil</keyword>
<dbReference type="GO" id="GO:0050829">
    <property type="term" value="P:defense response to Gram-negative bacterium"/>
    <property type="evidence" value="ECO:0007669"/>
    <property type="project" value="InterPro"/>
</dbReference>
<dbReference type="SUPFAM" id="SSF56837">
    <property type="entry name" value="Colicin"/>
    <property type="match status" value="1"/>
</dbReference>
<comment type="function">
    <text evidence="1">This colicin is a channel-forming colicin. This class of transmembrane toxins depolarize the cytoplasmic membrane, leading to dissipation of cellular energy.</text>
</comment>
<evidence type="ECO:0000256" key="11">
    <source>
        <dbReference type="SAM" id="Coils"/>
    </source>
</evidence>
<dbReference type="AlphaFoldDB" id="A0AAN2HF62"/>
<feature type="transmembrane region" description="Helical" evidence="12">
    <location>
        <begin position="323"/>
        <end position="353"/>
    </location>
</feature>
<keyword evidence="5" id="KW-0929">Antimicrobial</keyword>
<name>A0AAN2HF62_PSEFL</name>
<evidence type="ECO:0000313" key="14">
    <source>
        <dbReference type="EMBL" id="CAK9890871.1"/>
    </source>
</evidence>
<dbReference type="GO" id="GO:0140911">
    <property type="term" value="F:pore-forming activity"/>
    <property type="evidence" value="ECO:0007669"/>
    <property type="project" value="InterPro"/>
</dbReference>
<feature type="domain" description="Channel forming colicins" evidence="13">
    <location>
        <begin position="180"/>
        <end position="363"/>
    </location>
</feature>
<evidence type="ECO:0000313" key="15">
    <source>
        <dbReference type="Proteomes" id="UP000326595"/>
    </source>
</evidence>
<keyword evidence="7 12" id="KW-1133">Transmembrane helix</keyword>
<keyword evidence="10 12" id="KW-0472">Membrane</keyword>
<feature type="coiled-coil region" evidence="11">
    <location>
        <begin position="143"/>
        <end position="189"/>
    </location>
</feature>